<evidence type="ECO:0000256" key="6">
    <source>
        <dbReference type="SAM" id="MobiDB-lite"/>
    </source>
</evidence>
<evidence type="ECO:0000256" key="1">
    <source>
        <dbReference type="ARBA" id="ARBA00010940"/>
    </source>
</evidence>
<dbReference type="PANTHER" id="PTHR12081">
    <property type="entry name" value="TRANSCRIPTION FACTOR E2F"/>
    <property type="match status" value="1"/>
</dbReference>
<evidence type="ECO:0000256" key="3">
    <source>
        <dbReference type="ARBA" id="ARBA00023125"/>
    </source>
</evidence>
<evidence type="ECO:0000313" key="9">
    <source>
        <dbReference type="Proteomes" id="UP000291020"/>
    </source>
</evidence>
<keyword evidence="3 5" id="KW-0238">DNA-binding</keyword>
<keyword evidence="9" id="KW-1185">Reference proteome</keyword>
<dbReference type="SUPFAM" id="SSF144074">
    <property type="entry name" value="E2F-DP heterodimerization region"/>
    <property type="match status" value="1"/>
</dbReference>
<evidence type="ECO:0000259" key="7">
    <source>
        <dbReference type="SMART" id="SM01372"/>
    </source>
</evidence>
<dbReference type="Pfam" id="PF16421">
    <property type="entry name" value="E2F_CC-MB"/>
    <property type="match status" value="1"/>
</dbReference>
<dbReference type="Ensembl" id="ENSGAGT00000034351.1">
    <property type="protein sequence ID" value="ENSGAGP00000030264.1"/>
    <property type="gene ID" value="ENSGAGG00000021814.1"/>
</dbReference>
<dbReference type="Pfam" id="PF02319">
    <property type="entry name" value="WHD_E2F_TDP"/>
    <property type="match status" value="1"/>
</dbReference>
<evidence type="ECO:0000256" key="2">
    <source>
        <dbReference type="ARBA" id="ARBA00023015"/>
    </source>
</evidence>
<dbReference type="Proteomes" id="UP000291020">
    <property type="component" value="Unassembled WGS sequence"/>
</dbReference>
<dbReference type="SUPFAM" id="SSF46785">
    <property type="entry name" value="Winged helix' DNA-binding domain"/>
    <property type="match status" value="1"/>
</dbReference>
<comment type="subcellular location">
    <subcellularLocation>
        <location evidence="5">Nucleus</location>
    </subcellularLocation>
</comment>
<dbReference type="GO" id="GO:0046983">
    <property type="term" value="F:protein dimerization activity"/>
    <property type="evidence" value="ECO:0007669"/>
    <property type="project" value="InterPro"/>
</dbReference>
<evidence type="ECO:0000256" key="4">
    <source>
        <dbReference type="ARBA" id="ARBA00023163"/>
    </source>
</evidence>
<evidence type="ECO:0000313" key="8">
    <source>
        <dbReference type="Ensembl" id="ENSGAGP00000030263.1"/>
    </source>
</evidence>
<organism evidence="8 9">
    <name type="scientific">Gopherus agassizii</name>
    <name type="common">Agassiz's desert tortoise</name>
    <dbReference type="NCBI Taxonomy" id="38772"/>
    <lineage>
        <taxon>Eukaryota</taxon>
        <taxon>Metazoa</taxon>
        <taxon>Chordata</taxon>
        <taxon>Craniata</taxon>
        <taxon>Vertebrata</taxon>
        <taxon>Euteleostomi</taxon>
        <taxon>Archelosauria</taxon>
        <taxon>Testudinata</taxon>
        <taxon>Testudines</taxon>
        <taxon>Cryptodira</taxon>
        <taxon>Durocryptodira</taxon>
        <taxon>Testudinoidea</taxon>
        <taxon>Testudinidae</taxon>
        <taxon>Gopherus</taxon>
    </lineage>
</organism>
<dbReference type="GO" id="GO:0090575">
    <property type="term" value="C:RNA polymerase II transcription regulator complex"/>
    <property type="evidence" value="ECO:0007669"/>
    <property type="project" value="TreeGrafter"/>
</dbReference>
<feature type="domain" description="E2F/DP family winged-helix DNA-binding" evidence="7">
    <location>
        <begin position="46"/>
        <end position="111"/>
    </location>
</feature>
<keyword evidence="4 5" id="KW-0804">Transcription</keyword>
<dbReference type="CDD" id="cd14660">
    <property type="entry name" value="E2F_DD"/>
    <property type="match status" value="1"/>
</dbReference>
<dbReference type="InterPro" id="IPR037241">
    <property type="entry name" value="E2F-DP_heterodim"/>
</dbReference>
<dbReference type="Gene3D" id="6.10.250.540">
    <property type="match status" value="1"/>
</dbReference>
<dbReference type="InterPro" id="IPR032198">
    <property type="entry name" value="E2F_CC-MB"/>
</dbReference>
<dbReference type="GO" id="GO:0000981">
    <property type="term" value="F:DNA-binding transcription factor activity, RNA polymerase II-specific"/>
    <property type="evidence" value="ECO:0007669"/>
    <property type="project" value="TreeGrafter"/>
</dbReference>
<dbReference type="Ensembl" id="ENSGAGT00000034350.1">
    <property type="protein sequence ID" value="ENSGAGP00000030263.1"/>
    <property type="gene ID" value="ENSGAGG00000021814.1"/>
</dbReference>
<dbReference type="InterPro" id="IPR003316">
    <property type="entry name" value="E2F_WHTH_DNA-bd_dom"/>
</dbReference>
<dbReference type="InterPro" id="IPR036388">
    <property type="entry name" value="WH-like_DNA-bd_sf"/>
</dbReference>
<dbReference type="Gene3D" id="1.10.10.10">
    <property type="entry name" value="Winged helix-like DNA-binding domain superfamily/Winged helix DNA-binding domain"/>
    <property type="match status" value="1"/>
</dbReference>
<keyword evidence="2 5" id="KW-0805">Transcription regulation</keyword>
<protein>
    <recommendedName>
        <fullName evidence="7">E2F/DP family winged-helix DNA-binding domain-containing protein</fullName>
    </recommendedName>
</protein>
<dbReference type="SMART" id="SM01372">
    <property type="entry name" value="E2F_TDP"/>
    <property type="match status" value="1"/>
</dbReference>
<dbReference type="FunFam" id="1.10.10.10:FF:000008">
    <property type="entry name" value="E2F transcription factor 1"/>
    <property type="match status" value="1"/>
</dbReference>
<dbReference type="PANTHER" id="PTHR12081:SF19">
    <property type="entry name" value="TRANSCRIPTION FACTOR E2F6"/>
    <property type="match status" value="1"/>
</dbReference>
<dbReference type="InterPro" id="IPR015633">
    <property type="entry name" value="E2F"/>
</dbReference>
<comment type="similarity">
    <text evidence="1 5">Belongs to the E2F/DP family.</text>
</comment>
<proteinExistence type="inferred from homology"/>
<accession>A0A452IQY1</accession>
<reference evidence="8" key="2">
    <citation type="submission" date="2025-05" db="UniProtKB">
        <authorList>
            <consortium name="Ensembl"/>
        </authorList>
    </citation>
    <scope>IDENTIFICATION</scope>
</reference>
<reference evidence="9" key="1">
    <citation type="journal article" date="2017" name="PLoS ONE">
        <title>The Agassiz's desert tortoise genome provides a resource for the conservation of a threatened species.</title>
        <authorList>
            <person name="Tollis M."/>
            <person name="DeNardo D.F."/>
            <person name="Cornelius J.A."/>
            <person name="Dolby G.A."/>
            <person name="Edwards T."/>
            <person name="Henen B.T."/>
            <person name="Karl A.E."/>
            <person name="Murphy R.W."/>
            <person name="Kusumi K."/>
        </authorList>
    </citation>
    <scope>NUCLEOTIDE SEQUENCE [LARGE SCALE GENOMIC DNA]</scope>
</reference>
<name>A0A452IQY1_9SAUR</name>
<dbReference type="InterPro" id="IPR036390">
    <property type="entry name" value="WH_DNA-bd_sf"/>
</dbReference>
<dbReference type="AlphaFoldDB" id="A0A452IQY1"/>
<sequence length="251" mass="28459">MATPAKGKSLRPLYPDTLRPPKINLNMEDEVQFVTMRKTLKVTKPRFDASLVYLTRKFMDLVKTAPDGVLDLNEVATTLGVRKRRVYDITNVLDGIHLIQKRSKNLIQWVGSDLDQIAGKASEQQKLRDELSDLSAMEEALDELIKDCAHQLFELTDDTENTKLAYVTYQDIHSIKAFQEQIVMAIKAPEETKLEIPAPKEDCIEVRIKSTKGPIDVYLCEVEQDNPGAKTFEDMDTLTSETKSSEPLDEE</sequence>
<dbReference type="STRING" id="38772.ENSGAGP00000030263"/>
<dbReference type="GO" id="GO:0000978">
    <property type="term" value="F:RNA polymerase II cis-regulatory region sequence-specific DNA binding"/>
    <property type="evidence" value="ECO:0007669"/>
    <property type="project" value="InterPro"/>
</dbReference>
<feature type="region of interest" description="Disordered" evidence="6">
    <location>
        <begin position="229"/>
        <end position="251"/>
    </location>
</feature>
<keyword evidence="5" id="KW-0539">Nucleus</keyword>
<evidence type="ECO:0000256" key="5">
    <source>
        <dbReference type="RuleBase" id="RU003796"/>
    </source>
</evidence>